<evidence type="ECO:0000313" key="2">
    <source>
        <dbReference type="EMBL" id="KAJ1114170.1"/>
    </source>
</evidence>
<accession>A0AAV7NN22</accession>
<keyword evidence="3" id="KW-1185">Reference proteome</keyword>
<comment type="caution">
    <text evidence="2">The sequence shown here is derived from an EMBL/GenBank/DDBJ whole genome shotgun (WGS) entry which is preliminary data.</text>
</comment>
<dbReference type="EMBL" id="JANPWB010000012">
    <property type="protein sequence ID" value="KAJ1114170.1"/>
    <property type="molecule type" value="Genomic_DNA"/>
</dbReference>
<proteinExistence type="predicted"/>
<protein>
    <submittedName>
        <fullName evidence="2">Uncharacterized protein</fullName>
    </submittedName>
</protein>
<gene>
    <name evidence="2" type="ORF">NDU88_002409</name>
</gene>
<dbReference type="AlphaFoldDB" id="A0AAV7NN22"/>
<evidence type="ECO:0000313" key="3">
    <source>
        <dbReference type="Proteomes" id="UP001066276"/>
    </source>
</evidence>
<feature type="region of interest" description="Disordered" evidence="1">
    <location>
        <begin position="42"/>
        <end position="137"/>
    </location>
</feature>
<feature type="compositionally biased region" description="Basic and acidic residues" evidence="1">
    <location>
        <begin position="91"/>
        <end position="127"/>
    </location>
</feature>
<reference evidence="2" key="1">
    <citation type="journal article" date="2022" name="bioRxiv">
        <title>Sequencing and chromosome-scale assembly of the giantPleurodeles waltlgenome.</title>
        <authorList>
            <person name="Brown T."/>
            <person name="Elewa A."/>
            <person name="Iarovenko S."/>
            <person name="Subramanian E."/>
            <person name="Araus A.J."/>
            <person name="Petzold A."/>
            <person name="Susuki M."/>
            <person name="Suzuki K.-i.T."/>
            <person name="Hayashi T."/>
            <person name="Toyoda A."/>
            <person name="Oliveira C."/>
            <person name="Osipova E."/>
            <person name="Leigh N.D."/>
            <person name="Simon A."/>
            <person name="Yun M.H."/>
        </authorList>
    </citation>
    <scope>NUCLEOTIDE SEQUENCE</scope>
    <source>
        <strain evidence="2">20211129_DDA</strain>
        <tissue evidence="2">Liver</tissue>
    </source>
</reference>
<name>A0AAV7NN22_PLEWA</name>
<organism evidence="2 3">
    <name type="scientific">Pleurodeles waltl</name>
    <name type="common">Iberian ribbed newt</name>
    <dbReference type="NCBI Taxonomy" id="8319"/>
    <lineage>
        <taxon>Eukaryota</taxon>
        <taxon>Metazoa</taxon>
        <taxon>Chordata</taxon>
        <taxon>Craniata</taxon>
        <taxon>Vertebrata</taxon>
        <taxon>Euteleostomi</taxon>
        <taxon>Amphibia</taxon>
        <taxon>Batrachia</taxon>
        <taxon>Caudata</taxon>
        <taxon>Salamandroidea</taxon>
        <taxon>Salamandridae</taxon>
        <taxon>Pleurodelinae</taxon>
        <taxon>Pleurodeles</taxon>
    </lineage>
</organism>
<sequence length="137" mass="15145">MWRPLPGRGCEEAVLRRLHRARRILEAHLRACCFAPFPGRLSAPGCGLPPVVRLPGLAARPPRPRSSAQRSRIKRGAGTTEYRGPSRGPRRRADPSSDKGATREPAARQRCPWVDDPRCGVRSEGEPRQGTQATTEH</sequence>
<dbReference type="Proteomes" id="UP001066276">
    <property type="component" value="Chromosome 8"/>
</dbReference>
<evidence type="ECO:0000256" key="1">
    <source>
        <dbReference type="SAM" id="MobiDB-lite"/>
    </source>
</evidence>